<dbReference type="SUPFAM" id="SSF54211">
    <property type="entry name" value="Ribosomal protein S5 domain 2-like"/>
    <property type="match status" value="1"/>
</dbReference>
<dbReference type="STRING" id="1798499.A3C95_01680"/>
<evidence type="ECO:0000313" key="8">
    <source>
        <dbReference type="EMBL" id="OGG68397.1"/>
    </source>
</evidence>
<dbReference type="GO" id="GO:0003723">
    <property type="term" value="F:RNA binding"/>
    <property type="evidence" value="ECO:0007669"/>
    <property type="project" value="TreeGrafter"/>
</dbReference>
<dbReference type="AlphaFoldDB" id="A0A1F6E478"/>
<dbReference type="InterPro" id="IPR014721">
    <property type="entry name" value="Ribsml_uS5_D2-typ_fold_subgr"/>
</dbReference>
<dbReference type="GO" id="GO:0015935">
    <property type="term" value="C:small ribosomal subunit"/>
    <property type="evidence" value="ECO:0007669"/>
    <property type="project" value="TreeGrafter"/>
</dbReference>
<dbReference type="InterPro" id="IPR020574">
    <property type="entry name" value="Ribosomal_uS9_CS"/>
</dbReference>
<sequence length="133" mass="14605">MPKNSDYITAVGRRKTSTASVRILAGKDDSIRINGKTPLEYFKTRDRVDVVEEALKKAESTNVYSVQANVSGGGISSQAGAVRHAIARALIKAEPGTRKTLKALGYLTRDPRAKERKKPGLKKARKAPQWSKR</sequence>
<dbReference type="InterPro" id="IPR000754">
    <property type="entry name" value="Ribosomal_uS9"/>
</dbReference>
<comment type="similarity">
    <text evidence="1 5 6">Belongs to the universal ribosomal protein uS9 family.</text>
</comment>
<dbReference type="GO" id="GO:0006412">
    <property type="term" value="P:translation"/>
    <property type="evidence" value="ECO:0007669"/>
    <property type="project" value="UniProtKB-UniRule"/>
</dbReference>
<feature type="compositionally biased region" description="Basic residues" evidence="7">
    <location>
        <begin position="114"/>
        <end position="133"/>
    </location>
</feature>
<protein>
    <recommendedName>
        <fullName evidence="4 5">Small ribosomal subunit protein uS9</fullName>
    </recommendedName>
</protein>
<evidence type="ECO:0000256" key="7">
    <source>
        <dbReference type="SAM" id="MobiDB-lite"/>
    </source>
</evidence>
<dbReference type="GO" id="GO:0003735">
    <property type="term" value="F:structural constituent of ribosome"/>
    <property type="evidence" value="ECO:0007669"/>
    <property type="project" value="InterPro"/>
</dbReference>
<dbReference type="InterPro" id="IPR023035">
    <property type="entry name" value="Ribosomal_uS9_bac/plastid"/>
</dbReference>
<evidence type="ECO:0000256" key="4">
    <source>
        <dbReference type="ARBA" id="ARBA00035259"/>
    </source>
</evidence>
<gene>
    <name evidence="5" type="primary">rpsI</name>
    <name evidence="8" type="ORF">A3C95_01680</name>
</gene>
<dbReference type="FunFam" id="3.30.230.10:FF:000001">
    <property type="entry name" value="30S ribosomal protein S9"/>
    <property type="match status" value="1"/>
</dbReference>
<dbReference type="PROSITE" id="PS00360">
    <property type="entry name" value="RIBOSOMAL_S9"/>
    <property type="match status" value="1"/>
</dbReference>
<keyword evidence="2 5" id="KW-0689">Ribosomal protein</keyword>
<evidence type="ECO:0000256" key="2">
    <source>
        <dbReference type="ARBA" id="ARBA00022980"/>
    </source>
</evidence>
<accession>A0A1F6E478</accession>
<dbReference type="PANTHER" id="PTHR21569:SF1">
    <property type="entry name" value="SMALL RIBOSOMAL SUBUNIT PROTEIN US9M"/>
    <property type="match status" value="1"/>
</dbReference>
<proteinExistence type="inferred from homology"/>
<evidence type="ECO:0000256" key="1">
    <source>
        <dbReference type="ARBA" id="ARBA00005251"/>
    </source>
</evidence>
<dbReference type="InterPro" id="IPR020568">
    <property type="entry name" value="Ribosomal_Su5_D2-typ_SF"/>
</dbReference>
<reference evidence="8 9" key="1">
    <citation type="journal article" date="2016" name="Nat. Commun.">
        <title>Thousands of microbial genomes shed light on interconnected biogeochemical processes in an aquifer system.</title>
        <authorList>
            <person name="Anantharaman K."/>
            <person name="Brown C.T."/>
            <person name="Hug L.A."/>
            <person name="Sharon I."/>
            <person name="Castelle C.J."/>
            <person name="Probst A.J."/>
            <person name="Thomas B.C."/>
            <person name="Singh A."/>
            <person name="Wilkins M.J."/>
            <person name="Karaoz U."/>
            <person name="Brodie E.L."/>
            <person name="Williams K.H."/>
            <person name="Hubbard S.S."/>
            <person name="Banfield J.F."/>
        </authorList>
    </citation>
    <scope>NUCLEOTIDE SEQUENCE [LARGE SCALE GENOMIC DNA]</scope>
</reference>
<organism evidence="8 9">
    <name type="scientific">Candidatus Kaiserbacteria bacterium RIFCSPHIGHO2_02_FULL_56_30</name>
    <dbReference type="NCBI Taxonomy" id="1798499"/>
    <lineage>
        <taxon>Bacteria</taxon>
        <taxon>Candidatus Kaiseribacteriota</taxon>
    </lineage>
</organism>
<evidence type="ECO:0000256" key="3">
    <source>
        <dbReference type="ARBA" id="ARBA00023274"/>
    </source>
</evidence>
<feature type="region of interest" description="Disordered" evidence="7">
    <location>
        <begin position="105"/>
        <end position="133"/>
    </location>
</feature>
<dbReference type="PANTHER" id="PTHR21569">
    <property type="entry name" value="RIBOSOMAL PROTEIN S9"/>
    <property type="match status" value="1"/>
</dbReference>
<dbReference type="EMBL" id="MFLM01000009">
    <property type="protein sequence ID" value="OGG68397.1"/>
    <property type="molecule type" value="Genomic_DNA"/>
</dbReference>
<evidence type="ECO:0000313" key="9">
    <source>
        <dbReference type="Proteomes" id="UP000177107"/>
    </source>
</evidence>
<evidence type="ECO:0000256" key="5">
    <source>
        <dbReference type="HAMAP-Rule" id="MF_00532"/>
    </source>
</evidence>
<dbReference type="HAMAP" id="MF_00532_B">
    <property type="entry name" value="Ribosomal_uS9_B"/>
    <property type="match status" value="1"/>
</dbReference>
<dbReference type="Pfam" id="PF00380">
    <property type="entry name" value="Ribosomal_S9"/>
    <property type="match status" value="1"/>
</dbReference>
<dbReference type="Proteomes" id="UP000177107">
    <property type="component" value="Unassembled WGS sequence"/>
</dbReference>
<dbReference type="NCBIfam" id="NF001099">
    <property type="entry name" value="PRK00132.1"/>
    <property type="match status" value="1"/>
</dbReference>
<dbReference type="GO" id="GO:0005737">
    <property type="term" value="C:cytoplasm"/>
    <property type="evidence" value="ECO:0007669"/>
    <property type="project" value="UniProtKB-ARBA"/>
</dbReference>
<name>A0A1F6E478_9BACT</name>
<keyword evidence="3 5" id="KW-0687">Ribonucleoprotein</keyword>
<comment type="caution">
    <text evidence="8">The sequence shown here is derived from an EMBL/GenBank/DDBJ whole genome shotgun (WGS) entry which is preliminary data.</text>
</comment>
<evidence type="ECO:0000256" key="6">
    <source>
        <dbReference type="RuleBase" id="RU003815"/>
    </source>
</evidence>
<dbReference type="Gene3D" id="3.30.230.10">
    <property type="match status" value="1"/>
</dbReference>